<gene>
    <name evidence="2" type="ORF">H9634_01745</name>
</gene>
<name>A0ABR8WS45_9MICO</name>
<protein>
    <submittedName>
        <fullName evidence="2">VWA domain-containing protein</fullName>
    </submittedName>
</protein>
<evidence type="ECO:0000313" key="2">
    <source>
        <dbReference type="EMBL" id="MBD8019506.1"/>
    </source>
</evidence>
<feature type="region of interest" description="Disordered" evidence="1">
    <location>
        <begin position="77"/>
        <end position="110"/>
    </location>
</feature>
<dbReference type="RefSeq" id="WP_191725092.1">
    <property type="nucleotide sequence ID" value="NZ_JACSPY010000001.1"/>
</dbReference>
<dbReference type="EMBL" id="JACSPY010000001">
    <property type="protein sequence ID" value="MBD8019506.1"/>
    <property type="molecule type" value="Genomic_DNA"/>
</dbReference>
<evidence type="ECO:0000256" key="1">
    <source>
        <dbReference type="SAM" id="MobiDB-lite"/>
    </source>
</evidence>
<accession>A0ABR8WS45</accession>
<dbReference type="SUPFAM" id="SSF53300">
    <property type="entry name" value="vWA-like"/>
    <property type="match status" value="1"/>
</dbReference>
<reference evidence="2 3" key="1">
    <citation type="submission" date="2020-08" db="EMBL/GenBank/DDBJ databases">
        <title>A Genomic Blueprint of the Chicken Gut Microbiome.</title>
        <authorList>
            <person name="Gilroy R."/>
            <person name="Ravi A."/>
            <person name="Getino M."/>
            <person name="Pursley I."/>
            <person name="Horton D.L."/>
            <person name="Alikhan N.-F."/>
            <person name="Baker D."/>
            <person name="Gharbi K."/>
            <person name="Hall N."/>
            <person name="Watson M."/>
            <person name="Adriaenssens E.M."/>
            <person name="Foster-Nyarko E."/>
            <person name="Jarju S."/>
            <person name="Secka A."/>
            <person name="Antonio M."/>
            <person name="Oren A."/>
            <person name="Chaudhuri R."/>
            <person name="La Ragione R.M."/>
            <person name="Hildebrand F."/>
            <person name="Pallen M.J."/>
        </authorList>
    </citation>
    <scope>NUCLEOTIDE SEQUENCE [LARGE SCALE GENOMIC DNA]</scope>
    <source>
        <strain evidence="2 3">Re57</strain>
    </source>
</reference>
<comment type="caution">
    <text evidence="2">The sequence shown here is derived from an EMBL/GenBank/DDBJ whole genome shotgun (WGS) entry which is preliminary data.</text>
</comment>
<dbReference type="Proteomes" id="UP000651517">
    <property type="component" value="Unassembled WGS sequence"/>
</dbReference>
<dbReference type="PANTHER" id="PTHR39338:SF6">
    <property type="entry name" value="BLL5662 PROTEIN"/>
    <property type="match status" value="1"/>
</dbReference>
<proteinExistence type="predicted"/>
<feature type="compositionally biased region" description="Acidic residues" evidence="1">
    <location>
        <begin position="82"/>
        <end position="98"/>
    </location>
</feature>
<dbReference type="CDD" id="cd00198">
    <property type="entry name" value="vWFA"/>
    <property type="match status" value="1"/>
</dbReference>
<dbReference type="Pfam" id="PF05762">
    <property type="entry name" value="VWA_CoxE"/>
    <property type="match status" value="1"/>
</dbReference>
<sequence length="353" mass="38012">MTMTAVLTDFARSLARHGYPADPGRLHTAVAGLGALGTIERQHVYTVTRAAWCTTAEQWADFSIHFERFFSRHPAAAAPPDTDVEIDVPEALPGDDDTETGHPEPQAAAASKAAVLRETDIAELLESDAADARAQLAGLRLSPPQRRRPRYRRGRADRLHVRQALRELLATGEITSLPTQERREVPRPIVIVLDVSASMQPFHTTQLAFAAAAAEGGQHVSVFTAGTALTDVTAGVRTARPGTRSGQIPDLGGGTRLGETLQQLLDRHAGRLRGATLIVMSDGWEDGDTDALTTAAARASRLCARFLWVNPRAGRTGWQPDIRGIRAIRPHVDALLPGTTISDYFRLAAVVAG</sequence>
<dbReference type="Gene3D" id="3.40.50.410">
    <property type="entry name" value="von Willebrand factor, type A domain"/>
    <property type="match status" value="1"/>
</dbReference>
<dbReference type="InterPro" id="IPR036465">
    <property type="entry name" value="vWFA_dom_sf"/>
</dbReference>
<dbReference type="PANTHER" id="PTHR39338">
    <property type="entry name" value="BLL5662 PROTEIN-RELATED"/>
    <property type="match status" value="1"/>
</dbReference>
<evidence type="ECO:0000313" key="3">
    <source>
        <dbReference type="Proteomes" id="UP000651517"/>
    </source>
</evidence>
<organism evidence="2 3">
    <name type="scientific">Brevibacterium gallinarum</name>
    <dbReference type="NCBI Taxonomy" id="2762220"/>
    <lineage>
        <taxon>Bacteria</taxon>
        <taxon>Bacillati</taxon>
        <taxon>Actinomycetota</taxon>
        <taxon>Actinomycetes</taxon>
        <taxon>Micrococcales</taxon>
        <taxon>Brevibacteriaceae</taxon>
        <taxon>Brevibacterium</taxon>
    </lineage>
</organism>
<dbReference type="InterPro" id="IPR008912">
    <property type="entry name" value="Uncharacterised_CoxE"/>
</dbReference>
<keyword evidence="3" id="KW-1185">Reference proteome</keyword>